<dbReference type="Pfam" id="PF09286">
    <property type="entry name" value="Pro-kuma_activ"/>
    <property type="match status" value="1"/>
</dbReference>
<feature type="active site" description="Charge relay system" evidence="16">
    <location>
        <position position="302"/>
    </location>
</feature>
<evidence type="ECO:0000256" key="14">
    <source>
        <dbReference type="ARBA" id="ARBA00023145"/>
    </source>
</evidence>
<dbReference type="GO" id="GO:0006508">
    <property type="term" value="P:proteolysis"/>
    <property type="evidence" value="ECO:0007669"/>
    <property type="project" value="UniProtKB-KW"/>
</dbReference>
<dbReference type="PANTHER" id="PTHR14218:SF15">
    <property type="entry name" value="TRIPEPTIDYL-PEPTIDASE 1"/>
    <property type="match status" value="1"/>
</dbReference>
<keyword evidence="8" id="KW-0479">Metal-binding</keyword>
<evidence type="ECO:0000256" key="13">
    <source>
        <dbReference type="ARBA" id="ARBA00023026"/>
    </source>
</evidence>
<comment type="caution">
    <text evidence="19">The sequence shown here is derived from an EMBL/GenBank/DDBJ whole genome shotgun (WGS) entry which is preliminary data.</text>
</comment>
<keyword evidence="13" id="KW-0843">Virulence</keyword>
<comment type="catalytic activity">
    <reaction evidence="1">
        <text>Release of an N-terminal tripeptide from a polypeptide.</text>
        <dbReference type="EC" id="3.4.14.10"/>
    </reaction>
</comment>
<dbReference type="EC" id="3.4.14.10" evidence="5"/>
<evidence type="ECO:0000256" key="8">
    <source>
        <dbReference type="ARBA" id="ARBA00022723"/>
    </source>
</evidence>
<sequence length="615" mass="66145">MRSLFKLVVLATCLFGSLPSEAIPSKDCAYRVKERISPPRGWVKHGDAPADRKISLKFALPQSKFGELEKHLYEVSDPDHERYGQHLSKEEVEELVAPHPESLDTVNDWLASLGFTEEDIVRSSAQDWITIKIPISMAEQILHAKYHVWKHVESGDYIVRTTSYSLPETLHEHIELVQPTTMFGRFKPEKSNIFKATPLPDFPAASKSEGVISAASGVTVDASCNQIITITCLQQLYNAVGFTPSAKGNSVGITGYLEQFANMQDLQSFFADQRPDALNSSFEVVSVAGGLNNQSLAEAGDEANLDVQFAFGISHPISPTFFTTAGRPPFIPDLDEPADDDENEPYTTWLDFMLSHPNPPLAISTSYGDDEQTVPFSFAQRACAGFAQLGARGVSLMFSSGDGGVGDGDPDPATQTCITNDGRNLTKFIPGFPASCPFVTSVGGTSHIPEVAVSTFFSGGGFSNFFPRPSYQDKDVKAYLAKLPKGLYAGLFNPNGRAIPDVSAQSDLFKVFIGGRAFLIGGTSASSPSFTGFVALLNDVRLKAGKSPLGFLNPFLYSKGFAGLNDITSGNNAGCGTPGFNASKGWDPGNASFSAVTGLGTPNFGILKKLVLDSH</sequence>
<keyword evidence="9 17" id="KW-0732">Signal</keyword>
<dbReference type="PROSITE" id="PS51695">
    <property type="entry name" value="SEDOLISIN"/>
    <property type="match status" value="1"/>
</dbReference>
<evidence type="ECO:0000256" key="5">
    <source>
        <dbReference type="ARBA" id="ARBA00012462"/>
    </source>
</evidence>
<dbReference type="PROSITE" id="PS00138">
    <property type="entry name" value="SUBTILASE_SER"/>
    <property type="match status" value="1"/>
</dbReference>
<keyword evidence="6" id="KW-0964">Secreted</keyword>
<accession>A0A9P5Z4G3</accession>
<evidence type="ECO:0000256" key="11">
    <source>
        <dbReference type="ARBA" id="ARBA00022825"/>
    </source>
</evidence>
<evidence type="ECO:0000259" key="18">
    <source>
        <dbReference type="PROSITE" id="PS51695"/>
    </source>
</evidence>
<evidence type="ECO:0000256" key="4">
    <source>
        <dbReference type="ARBA" id="ARBA00004239"/>
    </source>
</evidence>
<proteinExistence type="predicted"/>
<dbReference type="SUPFAM" id="SSF52743">
    <property type="entry name" value="Subtilisin-like"/>
    <property type="match status" value="1"/>
</dbReference>
<dbReference type="GO" id="GO:0046872">
    <property type="term" value="F:metal ion binding"/>
    <property type="evidence" value="ECO:0007669"/>
    <property type="project" value="UniProtKB-KW"/>
</dbReference>
<gene>
    <name evidence="19" type="ORF">BDN70DRAFT_931484</name>
</gene>
<dbReference type="OrthoDB" id="409122at2759"/>
<dbReference type="Gene3D" id="3.40.50.200">
    <property type="entry name" value="Peptidase S8/S53 domain"/>
    <property type="match status" value="1"/>
</dbReference>
<dbReference type="GO" id="GO:0008240">
    <property type="term" value="F:tripeptidyl-peptidase activity"/>
    <property type="evidence" value="ECO:0007669"/>
    <property type="project" value="UniProtKB-EC"/>
</dbReference>
<comment type="cofactor">
    <cofactor evidence="2">
        <name>Ca(2+)</name>
        <dbReference type="ChEBI" id="CHEBI:29108"/>
    </cofactor>
</comment>
<feature type="domain" description="Peptidase S53" evidence="18">
    <location>
        <begin position="227"/>
        <end position="614"/>
    </location>
</feature>
<evidence type="ECO:0000256" key="12">
    <source>
        <dbReference type="ARBA" id="ARBA00022837"/>
    </source>
</evidence>
<dbReference type="GO" id="GO:0004252">
    <property type="term" value="F:serine-type endopeptidase activity"/>
    <property type="evidence" value="ECO:0007669"/>
    <property type="project" value="UniProtKB-UniRule"/>
</dbReference>
<dbReference type="SMART" id="SM00944">
    <property type="entry name" value="Pro-kuma_activ"/>
    <property type="match status" value="1"/>
</dbReference>
<evidence type="ECO:0000256" key="6">
    <source>
        <dbReference type="ARBA" id="ARBA00022525"/>
    </source>
</evidence>
<dbReference type="EMBL" id="MU155190">
    <property type="protein sequence ID" value="KAF9480671.1"/>
    <property type="molecule type" value="Genomic_DNA"/>
</dbReference>
<comment type="function">
    <text evidence="3">Secreted tripeptidyl-peptidase which degrades proteins at acidic pHs and is involved in virulence.</text>
</comment>
<keyword evidence="7 16" id="KW-0645">Protease</keyword>
<feature type="chain" id="PRO_5040188271" description="tripeptidyl-peptidase II" evidence="17">
    <location>
        <begin position="23"/>
        <end position="615"/>
    </location>
</feature>
<keyword evidence="14" id="KW-0865">Zymogen</keyword>
<feature type="active site" description="Charge relay system" evidence="16">
    <location>
        <position position="306"/>
    </location>
</feature>
<dbReference type="GO" id="GO:0005576">
    <property type="term" value="C:extracellular region"/>
    <property type="evidence" value="ECO:0007669"/>
    <property type="project" value="UniProtKB-SubCell"/>
</dbReference>
<evidence type="ECO:0000313" key="19">
    <source>
        <dbReference type="EMBL" id="KAF9480671.1"/>
    </source>
</evidence>
<keyword evidence="11 16" id="KW-0720">Serine protease</keyword>
<feature type="active site" description="Charge relay system" evidence="16">
    <location>
        <position position="524"/>
    </location>
</feature>
<dbReference type="InterPro" id="IPR030400">
    <property type="entry name" value="Sedolisin_dom"/>
</dbReference>
<evidence type="ECO:0000256" key="15">
    <source>
        <dbReference type="ARBA" id="ARBA00023180"/>
    </source>
</evidence>
<evidence type="ECO:0000256" key="16">
    <source>
        <dbReference type="PROSITE-ProRule" id="PRU01032"/>
    </source>
</evidence>
<feature type="signal peptide" evidence="17">
    <location>
        <begin position="1"/>
        <end position="22"/>
    </location>
</feature>
<reference evidence="19" key="1">
    <citation type="submission" date="2020-11" db="EMBL/GenBank/DDBJ databases">
        <authorList>
            <consortium name="DOE Joint Genome Institute"/>
            <person name="Ahrendt S."/>
            <person name="Riley R."/>
            <person name="Andreopoulos W."/>
            <person name="Labutti K."/>
            <person name="Pangilinan J."/>
            <person name="Ruiz-Duenas F.J."/>
            <person name="Barrasa J.M."/>
            <person name="Sanchez-Garcia M."/>
            <person name="Camarero S."/>
            <person name="Miyauchi S."/>
            <person name="Serrano A."/>
            <person name="Linde D."/>
            <person name="Babiker R."/>
            <person name="Drula E."/>
            <person name="Ayuso-Fernandez I."/>
            <person name="Pacheco R."/>
            <person name="Padilla G."/>
            <person name="Ferreira P."/>
            <person name="Barriuso J."/>
            <person name="Kellner H."/>
            <person name="Castanera R."/>
            <person name="Alfaro M."/>
            <person name="Ramirez L."/>
            <person name="Pisabarro A.G."/>
            <person name="Kuo A."/>
            <person name="Tritt A."/>
            <person name="Lipzen A."/>
            <person name="He G."/>
            <person name="Yan M."/>
            <person name="Ng V."/>
            <person name="Cullen D."/>
            <person name="Martin F."/>
            <person name="Rosso M.-N."/>
            <person name="Henrissat B."/>
            <person name="Hibbett D."/>
            <person name="Martinez A.T."/>
            <person name="Grigoriev I.V."/>
        </authorList>
    </citation>
    <scope>NUCLEOTIDE SEQUENCE</scope>
    <source>
        <strain evidence="19">CIRM-BRFM 674</strain>
    </source>
</reference>
<dbReference type="CDD" id="cd11377">
    <property type="entry name" value="Pro-peptidase_S53"/>
    <property type="match status" value="1"/>
</dbReference>
<evidence type="ECO:0000256" key="1">
    <source>
        <dbReference type="ARBA" id="ARBA00001910"/>
    </source>
</evidence>
<comment type="caution">
    <text evidence="16">Lacks conserved residue(s) required for the propagation of feature annotation.</text>
</comment>
<dbReference type="AlphaFoldDB" id="A0A9P5Z4G3"/>
<dbReference type="Proteomes" id="UP000807469">
    <property type="component" value="Unassembled WGS sequence"/>
</dbReference>
<name>A0A9P5Z4G3_9AGAR</name>
<keyword evidence="10 16" id="KW-0378">Hydrolase</keyword>
<protein>
    <recommendedName>
        <fullName evidence="5">tripeptidyl-peptidase II</fullName>
        <ecNumber evidence="5">3.4.14.10</ecNumber>
    </recommendedName>
</protein>
<dbReference type="InterPro" id="IPR036852">
    <property type="entry name" value="Peptidase_S8/S53_dom_sf"/>
</dbReference>
<keyword evidence="20" id="KW-1185">Reference proteome</keyword>
<dbReference type="CDD" id="cd04056">
    <property type="entry name" value="Peptidases_S53"/>
    <property type="match status" value="1"/>
</dbReference>
<dbReference type="InterPro" id="IPR050819">
    <property type="entry name" value="Tripeptidyl-peptidase_I"/>
</dbReference>
<evidence type="ECO:0000313" key="20">
    <source>
        <dbReference type="Proteomes" id="UP000807469"/>
    </source>
</evidence>
<evidence type="ECO:0000256" key="2">
    <source>
        <dbReference type="ARBA" id="ARBA00001913"/>
    </source>
</evidence>
<keyword evidence="12" id="KW-0106">Calcium</keyword>
<dbReference type="InterPro" id="IPR023828">
    <property type="entry name" value="Peptidase_S8_Ser-AS"/>
</dbReference>
<dbReference type="PANTHER" id="PTHR14218">
    <property type="entry name" value="PROTEASE S8 TRIPEPTIDYL PEPTIDASE I CLN2"/>
    <property type="match status" value="1"/>
</dbReference>
<dbReference type="SUPFAM" id="SSF54897">
    <property type="entry name" value="Protease propeptides/inhibitors"/>
    <property type="match status" value="1"/>
</dbReference>
<comment type="subcellular location">
    <subcellularLocation>
        <location evidence="4">Secreted</location>
        <location evidence="4">Extracellular space</location>
    </subcellularLocation>
</comment>
<dbReference type="InterPro" id="IPR015366">
    <property type="entry name" value="S53_propep"/>
</dbReference>
<evidence type="ECO:0000256" key="7">
    <source>
        <dbReference type="ARBA" id="ARBA00022670"/>
    </source>
</evidence>
<evidence type="ECO:0000256" key="3">
    <source>
        <dbReference type="ARBA" id="ARBA00002451"/>
    </source>
</evidence>
<keyword evidence="15" id="KW-0325">Glycoprotein</keyword>
<dbReference type="FunFam" id="3.40.50.200:FF:000015">
    <property type="entry name" value="Tripeptidyl peptidase A"/>
    <property type="match status" value="1"/>
</dbReference>
<organism evidence="19 20">
    <name type="scientific">Pholiota conissans</name>
    <dbReference type="NCBI Taxonomy" id="109636"/>
    <lineage>
        <taxon>Eukaryota</taxon>
        <taxon>Fungi</taxon>
        <taxon>Dikarya</taxon>
        <taxon>Basidiomycota</taxon>
        <taxon>Agaricomycotina</taxon>
        <taxon>Agaricomycetes</taxon>
        <taxon>Agaricomycetidae</taxon>
        <taxon>Agaricales</taxon>
        <taxon>Agaricineae</taxon>
        <taxon>Strophariaceae</taxon>
        <taxon>Pholiota</taxon>
    </lineage>
</organism>
<evidence type="ECO:0000256" key="9">
    <source>
        <dbReference type="ARBA" id="ARBA00022729"/>
    </source>
</evidence>
<evidence type="ECO:0000256" key="17">
    <source>
        <dbReference type="SAM" id="SignalP"/>
    </source>
</evidence>
<evidence type="ECO:0000256" key="10">
    <source>
        <dbReference type="ARBA" id="ARBA00022801"/>
    </source>
</evidence>